<evidence type="ECO:0000313" key="2">
    <source>
        <dbReference type="EMBL" id="CAJ2509455.1"/>
    </source>
</evidence>
<comment type="caution">
    <text evidence="2">The sequence shown here is derived from an EMBL/GenBank/DDBJ whole genome shotgun (WGS) entry which is preliminary data.</text>
</comment>
<dbReference type="InterPro" id="IPR024079">
    <property type="entry name" value="MetalloPept_cat_dom_sf"/>
</dbReference>
<dbReference type="AlphaFoldDB" id="A0AAI8YLX6"/>
<feature type="region of interest" description="Disordered" evidence="1">
    <location>
        <begin position="569"/>
        <end position="655"/>
    </location>
</feature>
<dbReference type="Proteomes" id="UP001295740">
    <property type="component" value="Unassembled WGS sequence"/>
</dbReference>
<evidence type="ECO:0000313" key="3">
    <source>
        <dbReference type="Proteomes" id="UP001295740"/>
    </source>
</evidence>
<feature type="compositionally biased region" description="Acidic residues" evidence="1">
    <location>
        <begin position="580"/>
        <end position="589"/>
    </location>
</feature>
<feature type="compositionally biased region" description="Acidic residues" evidence="1">
    <location>
        <begin position="599"/>
        <end position="612"/>
    </location>
</feature>
<reference evidence="2" key="1">
    <citation type="submission" date="2023-10" db="EMBL/GenBank/DDBJ databases">
        <authorList>
            <person name="Hackl T."/>
        </authorList>
    </citation>
    <scope>NUCLEOTIDE SEQUENCE</scope>
</reference>
<name>A0AAI8YLX6_9PEZI</name>
<dbReference type="Gene3D" id="3.40.390.10">
    <property type="entry name" value="Collagenase (Catalytic Domain)"/>
    <property type="match status" value="1"/>
</dbReference>
<organism evidence="2 3">
    <name type="scientific">Anthostomella pinea</name>
    <dbReference type="NCBI Taxonomy" id="933095"/>
    <lineage>
        <taxon>Eukaryota</taxon>
        <taxon>Fungi</taxon>
        <taxon>Dikarya</taxon>
        <taxon>Ascomycota</taxon>
        <taxon>Pezizomycotina</taxon>
        <taxon>Sordariomycetes</taxon>
        <taxon>Xylariomycetidae</taxon>
        <taxon>Xylariales</taxon>
        <taxon>Xylariaceae</taxon>
        <taxon>Anthostomella</taxon>
    </lineage>
</organism>
<proteinExistence type="predicted"/>
<dbReference type="EMBL" id="CAUWAG010000012">
    <property type="protein sequence ID" value="CAJ2509455.1"/>
    <property type="molecule type" value="Genomic_DNA"/>
</dbReference>
<sequence>MNQMLDVADDLNWNEASAADYLGPPGLNKDVQTRIKNLYKKWGTIQPGYITTPSDWRLHVRCDDPKKKGAKDACGSTPPNRGPYAYTTNKDDDSGLARINFCPRYFGAWELGEAIDFGKDPAPGPTWQLDVGNYTMNKGHIWAHELMRVDWAVNAGKYGENDHVGDLRMRVNDRSGVSIVAKAYGPAPVKALARYAQDTGKWVIRNADSLALYASVRYIQSKLSNVYPHLPLAPAAPSSVWDPNNREGDSVGTLSSGNETLAAWDLYSNGSVVLPFVNSTGDPGNKYCPTMYMAGTTLANSDWYDEDAGDNPDYELDFNTFASADYLDKTYSNQLNDRWASVYSGAGSTTTSTTSSSPTNTAASPTAVREWSFFLEDTNVNDGAYPGQIDLCLWGMLGQANFLHTVPSRSRSFVVEVGADANAATGSIMHTNLVLPTMEVIVFRLIQSSLDDGDIHITCEQWNLRDNQQPSLRSTEGIVVPSCEAIHLRARDAKVPPLGNVLISLSENGLSLRVGSRFYTREKRYTFKGVGGLDNMDLDIFDDIGIFGCVIAMASRRRVIRSIATQVDQNAEVRGAEESQSFDDVEDQDHNEATSSVSTDEDDSEDSDSDNDETARHRIDRATAQPTSNVAHESDSEFSDVDEVEQAMSDDSQSD</sequence>
<feature type="compositionally biased region" description="Acidic residues" evidence="1">
    <location>
        <begin position="636"/>
        <end position="645"/>
    </location>
</feature>
<protein>
    <submittedName>
        <fullName evidence="2">Uu.00g144810.m01.CDS01</fullName>
    </submittedName>
</protein>
<feature type="region of interest" description="Disordered" evidence="1">
    <location>
        <begin position="67"/>
        <end position="89"/>
    </location>
</feature>
<accession>A0AAI8YLX6</accession>
<evidence type="ECO:0000256" key="1">
    <source>
        <dbReference type="SAM" id="MobiDB-lite"/>
    </source>
</evidence>
<keyword evidence="3" id="KW-1185">Reference proteome</keyword>
<dbReference type="GO" id="GO:0008237">
    <property type="term" value="F:metallopeptidase activity"/>
    <property type="evidence" value="ECO:0007669"/>
    <property type="project" value="InterPro"/>
</dbReference>
<gene>
    <name evidence="2" type="ORF">KHLLAP_LOCUS9923</name>
</gene>